<keyword evidence="1" id="KW-0520">NAD</keyword>
<dbReference type="InterPro" id="IPR000683">
    <property type="entry name" value="Gfo/Idh/MocA-like_OxRdtase_N"/>
</dbReference>
<evidence type="ECO:0000313" key="4">
    <source>
        <dbReference type="EMBL" id="MCH6472042.1"/>
    </source>
</evidence>
<dbReference type="InterPro" id="IPR055170">
    <property type="entry name" value="GFO_IDH_MocA-like_dom"/>
</dbReference>
<accession>A0ABS9U5T0</accession>
<name>A0ABS9U5T0_9MICC</name>
<gene>
    <name evidence="4" type="ORF">L0M17_19065</name>
</gene>
<evidence type="ECO:0000259" key="3">
    <source>
        <dbReference type="Pfam" id="PF22725"/>
    </source>
</evidence>
<dbReference type="InterPro" id="IPR052515">
    <property type="entry name" value="Gfo/Idh/MocA_Oxidoreductase"/>
</dbReference>
<keyword evidence="5" id="KW-1185">Reference proteome</keyword>
<protein>
    <submittedName>
        <fullName evidence="4">Gfo/Idh/MocA family oxidoreductase</fullName>
    </submittedName>
</protein>
<reference evidence="4 5" key="1">
    <citation type="submission" date="2022-03" db="EMBL/GenBank/DDBJ databases">
        <title>Sinomonas sp. isolated from a soil.</title>
        <authorList>
            <person name="Han J."/>
            <person name="Kim D.-U."/>
        </authorList>
    </citation>
    <scope>NUCLEOTIDE SEQUENCE [LARGE SCALE GENOMIC DNA]</scope>
    <source>
        <strain evidence="4 5">5-5</strain>
    </source>
</reference>
<feature type="domain" description="GFO/IDH/MocA-like oxidoreductase" evidence="3">
    <location>
        <begin position="135"/>
        <end position="259"/>
    </location>
</feature>
<evidence type="ECO:0000313" key="5">
    <source>
        <dbReference type="Proteomes" id="UP001202922"/>
    </source>
</evidence>
<dbReference type="SUPFAM" id="SSF51735">
    <property type="entry name" value="NAD(P)-binding Rossmann-fold domains"/>
    <property type="match status" value="1"/>
</dbReference>
<dbReference type="EMBL" id="JAKZBV010000001">
    <property type="protein sequence ID" value="MCH6472042.1"/>
    <property type="molecule type" value="Genomic_DNA"/>
</dbReference>
<feature type="domain" description="Gfo/Idh/MocA-like oxidoreductase N-terminal" evidence="2">
    <location>
        <begin position="6"/>
        <end position="119"/>
    </location>
</feature>
<dbReference type="SUPFAM" id="SSF55347">
    <property type="entry name" value="Glyceraldehyde-3-phosphate dehydrogenase-like, C-terminal domain"/>
    <property type="match status" value="1"/>
</dbReference>
<dbReference type="RefSeq" id="WP_241055959.1">
    <property type="nucleotide sequence ID" value="NZ_JAKZBV010000001.1"/>
</dbReference>
<dbReference type="Gene3D" id="3.40.50.720">
    <property type="entry name" value="NAD(P)-binding Rossmann-like Domain"/>
    <property type="match status" value="1"/>
</dbReference>
<dbReference type="Pfam" id="PF01408">
    <property type="entry name" value="GFO_IDH_MocA"/>
    <property type="match status" value="1"/>
</dbReference>
<evidence type="ECO:0000259" key="2">
    <source>
        <dbReference type="Pfam" id="PF01408"/>
    </source>
</evidence>
<dbReference type="InterPro" id="IPR036291">
    <property type="entry name" value="NAD(P)-bd_dom_sf"/>
</dbReference>
<dbReference type="PANTHER" id="PTHR43249:SF1">
    <property type="entry name" value="D-GLUCOSIDE 3-DEHYDROGENASE"/>
    <property type="match status" value="1"/>
</dbReference>
<dbReference type="Proteomes" id="UP001202922">
    <property type="component" value="Unassembled WGS sequence"/>
</dbReference>
<dbReference type="Pfam" id="PF22725">
    <property type="entry name" value="GFO_IDH_MocA_C3"/>
    <property type="match status" value="1"/>
</dbReference>
<dbReference type="Gene3D" id="3.30.360.10">
    <property type="entry name" value="Dihydrodipicolinate Reductase, domain 2"/>
    <property type="match status" value="1"/>
</dbReference>
<evidence type="ECO:0000256" key="1">
    <source>
        <dbReference type="ARBA" id="ARBA00023027"/>
    </source>
</evidence>
<comment type="caution">
    <text evidence="4">The sequence shown here is derived from an EMBL/GenBank/DDBJ whole genome shotgun (WGS) entry which is preliminary data.</text>
</comment>
<dbReference type="PANTHER" id="PTHR43249">
    <property type="entry name" value="UDP-N-ACETYL-2-AMINO-2-DEOXY-D-GLUCURONATE OXIDASE"/>
    <property type="match status" value="1"/>
</dbReference>
<proteinExistence type="predicted"/>
<sequence length="388" mass="43445">MSRKVRLGIVGFGNQGSNYARFLTEGKVPNIELVAITDTDPGRRELIAERHPELAIFDDYVTMLESGQVEAVVTTVPHYLHPQMGIQALERGIHVLIEKPAGVYTKQVRELNEFAASKPELTFAIMFNQRTNPLFRRLKEIVASGEIGAIRRTNWIITTWYRPQAYYDQSAWRATWGGEGGGVLVNQAPHNLDLWQWICGVPKSVFAKAAFGFRRDIDVEDEVTVVVDYGDGATGTFTTATHELVGTDRFEITGDKGKIVVTDSETAVVTRYRRSEQEINVSIPTEDIWKMTRDEFDPNEYYTHETVEFDSAWGGQHATVFENFAANILEGTPLIAPGSDGILGVRLANAIHLSAWTGKEVSMEFDEDEFLGLLNKKIAEEGKFPQRG</sequence>
<organism evidence="4 5">
    <name type="scientific">Sinomonas terrae</name>
    <dbReference type="NCBI Taxonomy" id="2908838"/>
    <lineage>
        <taxon>Bacteria</taxon>
        <taxon>Bacillati</taxon>
        <taxon>Actinomycetota</taxon>
        <taxon>Actinomycetes</taxon>
        <taxon>Micrococcales</taxon>
        <taxon>Micrococcaceae</taxon>
        <taxon>Sinomonas</taxon>
    </lineage>
</organism>